<comment type="similarity">
    <text evidence="2">Belongs to the PhoU family.</text>
</comment>
<keyword evidence="4" id="KW-0813">Transport</keyword>
<sequence>MEELRKGFHHELDEVRLSLARLAASVIEAIPRATNVLLSGDLEGAEYLILADDEIDSRSIALEDRCYQLLALQAPVAGDLRQLISILKMVGEIERSADLTVNIAKAARRIYGHSLDPKLRGIITKMGEQAQQLFTSALQSFEENDVAIAGAIDDMDSYLDSLQRQFVQAIFESHAAGSIDLQVAIQLAVVARFYERIGDHAVNIGERVLFIVSGWRPENKGAARHAAKTTHDDTYGIPLPNINAPED</sequence>
<comment type="subunit">
    <text evidence="3">Homodimer.</text>
</comment>
<dbReference type="AlphaFoldDB" id="A0A6J7UEC9"/>
<dbReference type="GO" id="GO:0045936">
    <property type="term" value="P:negative regulation of phosphate metabolic process"/>
    <property type="evidence" value="ECO:0007669"/>
    <property type="project" value="InterPro"/>
</dbReference>
<dbReference type="Pfam" id="PF01895">
    <property type="entry name" value="PhoU"/>
    <property type="match status" value="2"/>
</dbReference>
<feature type="domain" description="PhoU" evidence="7">
    <location>
        <begin position="123"/>
        <end position="208"/>
    </location>
</feature>
<dbReference type="EMBL" id="CAFBQU010000008">
    <property type="protein sequence ID" value="CAB5062717.1"/>
    <property type="molecule type" value="Genomic_DNA"/>
</dbReference>
<dbReference type="PIRSF" id="PIRSF003107">
    <property type="entry name" value="PhoU"/>
    <property type="match status" value="1"/>
</dbReference>
<dbReference type="InterPro" id="IPR038078">
    <property type="entry name" value="PhoU-like_sf"/>
</dbReference>
<evidence type="ECO:0000259" key="7">
    <source>
        <dbReference type="Pfam" id="PF01895"/>
    </source>
</evidence>
<evidence type="ECO:0000256" key="4">
    <source>
        <dbReference type="ARBA" id="ARBA00022448"/>
    </source>
</evidence>
<accession>A0A6J7UEC9</accession>
<reference evidence="9" key="1">
    <citation type="submission" date="2020-05" db="EMBL/GenBank/DDBJ databases">
        <authorList>
            <person name="Chiriac C."/>
            <person name="Salcher M."/>
            <person name="Ghai R."/>
            <person name="Kavagutti S V."/>
        </authorList>
    </citation>
    <scope>NUCLEOTIDE SEQUENCE</scope>
</reference>
<evidence type="ECO:0000256" key="6">
    <source>
        <dbReference type="ARBA" id="ARBA00022592"/>
    </source>
</evidence>
<dbReference type="InterPro" id="IPR026022">
    <property type="entry name" value="PhoU_dom"/>
</dbReference>
<evidence type="ECO:0000256" key="1">
    <source>
        <dbReference type="ARBA" id="ARBA00004496"/>
    </source>
</evidence>
<evidence type="ECO:0000256" key="2">
    <source>
        <dbReference type="ARBA" id="ARBA00008107"/>
    </source>
</evidence>
<gene>
    <name evidence="8" type="ORF">UFOPK4098_00696</name>
    <name evidence="9" type="ORF">UFOPK4347_00509</name>
</gene>
<dbReference type="EMBL" id="CAFBPN010000028">
    <property type="protein sequence ID" value="CAB5018126.1"/>
    <property type="molecule type" value="Genomic_DNA"/>
</dbReference>
<dbReference type="PANTHER" id="PTHR42930">
    <property type="entry name" value="PHOSPHATE-SPECIFIC TRANSPORT SYSTEM ACCESSORY PROTEIN PHOU"/>
    <property type="match status" value="1"/>
</dbReference>
<comment type="subcellular location">
    <subcellularLocation>
        <location evidence="1">Cytoplasm</location>
    </subcellularLocation>
</comment>
<protein>
    <submittedName>
        <fullName evidence="9">Unannotated protein</fullName>
    </submittedName>
</protein>
<proteinExistence type="inferred from homology"/>
<dbReference type="PANTHER" id="PTHR42930:SF3">
    <property type="entry name" value="PHOSPHATE-SPECIFIC TRANSPORT SYSTEM ACCESSORY PROTEIN PHOU"/>
    <property type="match status" value="1"/>
</dbReference>
<evidence type="ECO:0000313" key="8">
    <source>
        <dbReference type="EMBL" id="CAB5018126.1"/>
    </source>
</evidence>
<feature type="domain" description="PhoU" evidence="7">
    <location>
        <begin position="20"/>
        <end position="106"/>
    </location>
</feature>
<dbReference type="GO" id="GO:0006817">
    <property type="term" value="P:phosphate ion transport"/>
    <property type="evidence" value="ECO:0007669"/>
    <property type="project" value="UniProtKB-KW"/>
</dbReference>
<evidence type="ECO:0000256" key="5">
    <source>
        <dbReference type="ARBA" id="ARBA00022490"/>
    </source>
</evidence>
<dbReference type="InterPro" id="IPR028366">
    <property type="entry name" value="PhoU"/>
</dbReference>
<name>A0A6J7UEC9_9ZZZZ</name>
<dbReference type="NCBIfam" id="TIGR02135">
    <property type="entry name" value="phoU_full"/>
    <property type="match status" value="1"/>
</dbReference>
<dbReference type="Gene3D" id="1.20.58.220">
    <property type="entry name" value="Phosphate transport system protein phou homolog 2, domain 2"/>
    <property type="match status" value="1"/>
</dbReference>
<keyword evidence="5" id="KW-0963">Cytoplasm</keyword>
<dbReference type="FunFam" id="1.20.58.220:FF:000004">
    <property type="entry name" value="Phosphate-specific transport system accessory protein PhoU"/>
    <property type="match status" value="1"/>
</dbReference>
<dbReference type="SUPFAM" id="SSF109755">
    <property type="entry name" value="PhoU-like"/>
    <property type="match status" value="1"/>
</dbReference>
<dbReference type="GO" id="GO:0005737">
    <property type="term" value="C:cytoplasm"/>
    <property type="evidence" value="ECO:0007669"/>
    <property type="project" value="UniProtKB-SubCell"/>
</dbReference>
<organism evidence="9">
    <name type="scientific">freshwater metagenome</name>
    <dbReference type="NCBI Taxonomy" id="449393"/>
    <lineage>
        <taxon>unclassified sequences</taxon>
        <taxon>metagenomes</taxon>
        <taxon>ecological metagenomes</taxon>
    </lineage>
</organism>
<evidence type="ECO:0000313" key="9">
    <source>
        <dbReference type="EMBL" id="CAB5062717.1"/>
    </source>
</evidence>
<evidence type="ECO:0000256" key="3">
    <source>
        <dbReference type="ARBA" id="ARBA00011738"/>
    </source>
</evidence>
<keyword evidence="6" id="KW-0592">Phosphate transport</keyword>
<dbReference type="GO" id="GO:0030643">
    <property type="term" value="P:intracellular phosphate ion homeostasis"/>
    <property type="evidence" value="ECO:0007669"/>
    <property type="project" value="InterPro"/>
</dbReference>